<feature type="signal peptide" evidence="10">
    <location>
        <begin position="1"/>
        <end position="17"/>
    </location>
</feature>
<feature type="transmembrane region" description="Helical" evidence="9">
    <location>
        <begin position="573"/>
        <end position="593"/>
    </location>
</feature>
<dbReference type="PANTHER" id="PTHR30347:SF1">
    <property type="entry name" value="MECHANOSENSITIVE CHANNEL MSCK"/>
    <property type="match status" value="1"/>
</dbReference>
<organism evidence="15 16">
    <name type="scientific">Roseimaritima multifibrata</name>
    <dbReference type="NCBI Taxonomy" id="1930274"/>
    <lineage>
        <taxon>Bacteria</taxon>
        <taxon>Pseudomonadati</taxon>
        <taxon>Planctomycetota</taxon>
        <taxon>Planctomycetia</taxon>
        <taxon>Pirellulales</taxon>
        <taxon>Pirellulaceae</taxon>
        <taxon>Roseimaritima</taxon>
    </lineage>
</organism>
<dbReference type="Gene3D" id="2.30.30.60">
    <property type="match status" value="1"/>
</dbReference>
<sequence length="1137" mass="125445" precursor="true">MALGILLTCLLVNVAGAQQQPSLNGPIDPAQPAPLKPVQTQATALPTQEELQKTTEEIKANTAIEDELRGKILERYKNASTALTQIAELQAAASQLEASAASAKKELANTKEALANPIEIEVSATRNSSMEEIEDEKDRLSDSLTELQNLLDLISTEIRTRKEDALRIPAQVTELQNKIQTLNAAPPLAEDVSPFVKEAARIEKAVSIAAAQQEIAVARQKLATYQAQSELLPAQQELYRKKIAATQDQLGKLVQSAAAQQADLITAQINKYNRLSNSTSEQYREDAAGSIELLAEWRSLVSEAATKKSESIALTSKLSALKQDYEKIEGLVQTDLDTSRGLSRSVGYLLQRKQAKLPSNATLLIAASDNTQAVEAAQSTLTQIEARLEDIDSRPETIPNSPEAIASAMERDMLRQMLRDAEELVIETLVPMDVTQESYASQVRTYRQLISKHLLWVRSAAPYSLKDLDSLDDATKWLIGRKHLALLGQASWRLPMEYPVESISWAVLLAGLTYLRGHAKRRLAALGAAASHRMASAMKPTFTSVLWTLILAIPVSVALIGPGWLLSAKLNSIVYLQHIGHALIVTGFVILPLEFLRQVVRQGGLATDHFAWPPSVITPIRRALWWMINVVTPLIFLWRVLEGGDEVDADLLSLSRLFFATAMLVVATVFWAISHPKRGVASHYFAGNSHGWVSQLWWLWRPLLVLIPIGLAVLCMIGYSYSATQLSFRFYRTIWIATTVTIVSGLSVRWLLISRRRIAIQQMKARALERVAAAERMASEPGTVELPETEAVDVADISAQTQRLLHAGLFVLVLFGLYRVWAPVLPALGFLDAVTLWTIKANDGTILETITMTNLLFAVPMLILTLVVVRNAPGLLETIILQRLPLENAVRYAITTLSSYLLATIGLLVTAKILGLHWSSVQWLVAGLGVGLGFGLQEIFANFISGIILLFEQPIRVGDVITLDGETGSVSKIRMRATTITNWDRQEVIVPNKNLITGTLVNWSLSDTVSRVQVDVGVAYGSDTTKVCKILAEIVERHPTAQPGLRNVITFEQFGDSTLNFTIRCFVPSLEVRLQTIHELHMEIDRRFREANIEIAFPQRDLNIRSIPDNWHQPAAAAPQENLAETASKLDDVGKET</sequence>
<keyword evidence="4 9" id="KW-0812">Transmembrane</keyword>
<evidence type="ECO:0000256" key="4">
    <source>
        <dbReference type="ARBA" id="ARBA00022692"/>
    </source>
</evidence>
<dbReference type="SUPFAM" id="SSF82861">
    <property type="entry name" value="Mechanosensitive channel protein MscS (YggB), transmembrane region"/>
    <property type="match status" value="1"/>
</dbReference>
<feature type="transmembrane region" description="Helical" evidence="9">
    <location>
        <begin position="540"/>
        <end position="561"/>
    </location>
</feature>
<evidence type="ECO:0000256" key="7">
    <source>
        <dbReference type="SAM" id="Coils"/>
    </source>
</evidence>
<evidence type="ECO:0000256" key="10">
    <source>
        <dbReference type="SAM" id="SignalP"/>
    </source>
</evidence>
<dbReference type="InterPro" id="IPR023408">
    <property type="entry name" value="MscS_beta-dom_sf"/>
</dbReference>
<comment type="subcellular location">
    <subcellularLocation>
        <location evidence="1">Cell membrane</location>
        <topology evidence="1">Multi-pass membrane protein</topology>
    </subcellularLocation>
</comment>
<feature type="transmembrane region" description="Helical" evidence="9">
    <location>
        <begin position="850"/>
        <end position="869"/>
    </location>
</feature>
<feature type="transmembrane region" description="Helical" evidence="9">
    <location>
        <begin position="890"/>
        <end position="911"/>
    </location>
</feature>
<keyword evidence="7" id="KW-0175">Coiled coil</keyword>
<evidence type="ECO:0000256" key="6">
    <source>
        <dbReference type="ARBA" id="ARBA00023136"/>
    </source>
</evidence>
<feature type="transmembrane region" description="Helical" evidence="9">
    <location>
        <begin position="703"/>
        <end position="722"/>
    </location>
</feature>
<dbReference type="AlphaFoldDB" id="A0A517MDY8"/>
<dbReference type="Gene3D" id="3.30.70.100">
    <property type="match status" value="1"/>
</dbReference>
<feature type="transmembrane region" description="Helical" evidence="9">
    <location>
        <begin position="923"/>
        <end position="951"/>
    </location>
</feature>
<feature type="chain" id="PRO_5022021929" evidence="10">
    <location>
        <begin position="18"/>
        <end position="1137"/>
    </location>
</feature>
<evidence type="ECO:0000256" key="2">
    <source>
        <dbReference type="ARBA" id="ARBA00008017"/>
    </source>
</evidence>
<keyword evidence="16" id="KW-1185">Reference proteome</keyword>
<feature type="compositionally biased region" description="Basic and acidic residues" evidence="8">
    <location>
        <begin position="1128"/>
        <end position="1137"/>
    </location>
</feature>
<evidence type="ECO:0000259" key="13">
    <source>
        <dbReference type="Pfam" id="PF21082"/>
    </source>
</evidence>
<dbReference type="Pfam" id="PF12794">
    <property type="entry name" value="MscS_TM"/>
    <property type="match status" value="1"/>
</dbReference>
<dbReference type="InterPro" id="IPR006685">
    <property type="entry name" value="MscS_channel_2nd"/>
</dbReference>
<evidence type="ECO:0000256" key="3">
    <source>
        <dbReference type="ARBA" id="ARBA00022475"/>
    </source>
</evidence>
<feature type="coiled-coil region" evidence="7">
    <location>
        <begin position="79"/>
        <end position="153"/>
    </location>
</feature>
<dbReference type="InterPro" id="IPR011066">
    <property type="entry name" value="MscS_channel_C_sf"/>
</dbReference>
<evidence type="ECO:0000313" key="15">
    <source>
        <dbReference type="EMBL" id="QDS93102.1"/>
    </source>
</evidence>
<dbReference type="InterPro" id="IPR049278">
    <property type="entry name" value="MS_channel_C"/>
</dbReference>
<dbReference type="EMBL" id="CP036262">
    <property type="protein sequence ID" value="QDS93102.1"/>
    <property type="molecule type" value="Genomic_DNA"/>
</dbReference>
<name>A0A517MDY8_9BACT</name>
<feature type="domain" description="Mechanosensitive ion channel inner membrane" evidence="12">
    <location>
        <begin position="506"/>
        <end position="837"/>
    </location>
</feature>
<dbReference type="InterPro" id="IPR010920">
    <property type="entry name" value="LSM_dom_sf"/>
</dbReference>
<dbReference type="SUPFAM" id="SSF82689">
    <property type="entry name" value="Mechanosensitive channel protein MscS (YggB), C-terminal domain"/>
    <property type="match status" value="1"/>
</dbReference>
<dbReference type="KEGG" id="rml:FF011L_18570"/>
<evidence type="ECO:0000256" key="5">
    <source>
        <dbReference type="ARBA" id="ARBA00022989"/>
    </source>
</evidence>
<dbReference type="Pfam" id="PF00924">
    <property type="entry name" value="MS_channel_2nd"/>
    <property type="match status" value="1"/>
</dbReference>
<evidence type="ECO:0000313" key="16">
    <source>
        <dbReference type="Proteomes" id="UP000320672"/>
    </source>
</evidence>
<evidence type="ECO:0000259" key="12">
    <source>
        <dbReference type="Pfam" id="PF12794"/>
    </source>
</evidence>
<dbReference type="SUPFAM" id="SSF50182">
    <property type="entry name" value="Sm-like ribonucleoproteins"/>
    <property type="match status" value="1"/>
</dbReference>
<dbReference type="Pfam" id="PF21082">
    <property type="entry name" value="MS_channel_3rd"/>
    <property type="match status" value="1"/>
</dbReference>
<dbReference type="GO" id="GO:0008381">
    <property type="term" value="F:mechanosensitive monoatomic ion channel activity"/>
    <property type="evidence" value="ECO:0007669"/>
    <property type="project" value="UniProtKB-ARBA"/>
</dbReference>
<dbReference type="InterPro" id="IPR052702">
    <property type="entry name" value="MscS-like_channel"/>
</dbReference>
<dbReference type="PROSITE" id="PS01246">
    <property type="entry name" value="UPF0003"/>
    <property type="match status" value="1"/>
</dbReference>
<keyword evidence="6 9" id="KW-0472">Membrane</keyword>
<proteinExistence type="inferred from homology"/>
<dbReference type="InterPro" id="IPR006686">
    <property type="entry name" value="MscS_channel_CS"/>
</dbReference>
<accession>A0A517MDY8</accession>
<evidence type="ECO:0000256" key="8">
    <source>
        <dbReference type="SAM" id="MobiDB-lite"/>
    </source>
</evidence>
<evidence type="ECO:0000256" key="1">
    <source>
        <dbReference type="ARBA" id="ARBA00004651"/>
    </source>
</evidence>
<evidence type="ECO:0000259" key="11">
    <source>
        <dbReference type="Pfam" id="PF00924"/>
    </source>
</evidence>
<dbReference type="InterPro" id="IPR025692">
    <property type="entry name" value="MscS_IM_dom1"/>
</dbReference>
<protein>
    <submittedName>
        <fullName evidence="15">Mechanosensitive channel MscK</fullName>
    </submittedName>
</protein>
<keyword evidence="5 9" id="KW-1133">Transmembrane helix</keyword>
<evidence type="ECO:0000256" key="9">
    <source>
        <dbReference type="SAM" id="Phobius"/>
    </source>
</evidence>
<dbReference type="Pfam" id="PF21088">
    <property type="entry name" value="MS_channel_1st"/>
    <property type="match status" value="1"/>
</dbReference>
<feature type="domain" description="Mechanosensitive ion channel MscS C-terminal" evidence="13">
    <location>
        <begin position="1012"/>
        <end position="1095"/>
    </location>
</feature>
<feature type="transmembrane region" description="Helical" evidence="9">
    <location>
        <begin position="653"/>
        <end position="673"/>
    </location>
</feature>
<dbReference type="InterPro" id="IPR049142">
    <property type="entry name" value="MS_channel_1st"/>
</dbReference>
<reference evidence="15 16" key="1">
    <citation type="submission" date="2019-02" db="EMBL/GenBank/DDBJ databases">
        <title>Deep-cultivation of Planctomycetes and their phenomic and genomic characterization uncovers novel biology.</title>
        <authorList>
            <person name="Wiegand S."/>
            <person name="Jogler M."/>
            <person name="Boedeker C."/>
            <person name="Pinto D."/>
            <person name="Vollmers J."/>
            <person name="Rivas-Marin E."/>
            <person name="Kohn T."/>
            <person name="Peeters S.H."/>
            <person name="Heuer A."/>
            <person name="Rast P."/>
            <person name="Oberbeckmann S."/>
            <person name="Bunk B."/>
            <person name="Jeske O."/>
            <person name="Meyerdierks A."/>
            <person name="Storesund J.E."/>
            <person name="Kallscheuer N."/>
            <person name="Luecker S."/>
            <person name="Lage O.M."/>
            <person name="Pohl T."/>
            <person name="Merkel B.J."/>
            <person name="Hornburger P."/>
            <person name="Mueller R.-W."/>
            <person name="Bruemmer F."/>
            <person name="Labrenz M."/>
            <person name="Spormann A.M."/>
            <person name="Op den Camp H."/>
            <person name="Overmann J."/>
            <person name="Amann R."/>
            <person name="Jetten M.S.M."/>
            <person name="Mascher T."/>
            <person name="Medema M.H."/>
            <person name="Devos D.P."/>
            <person name="Kaster A.-K."/>
            <person name="Ovreas L."/>
            <person name="Rohde M."/>
            <person name="Galperin M.Y."/>
            <person name="Jogler C."/>
        </authorList>
    </citation>
    <scope>NUCLEOTIDE SEQUENCE [LARGE SCALE GENOMIC DNA]</scope>
    <source>
        <strain evidence="15 16">FF011L</strain>
    </source>
</reference>
<evidence type="ECO:0000259" key="14">
    <source>
        <dbReference type="Pfam" id="PF21088"/>
    </source>
</evidence>
<feature type="transmembrane region" description="Helical" evidence="9">
    <location>
        <begin position="807"/>
        <end position="830"/>
    </location>
</feature>
<feature type="transmembrane region" description="Helical" evidence="9">
    <location>
        <begin position="502"/>
        <end position="519"/>
    </location>
</feature>
<dbReference type="GO" id="GO:0005886">
    <property type="term" value="C:plasma membrane"/>
    <property type="evidence" value="ECO:0007669"/>
    <property type="project" value="UniProtKB-SubCell"/>
</dbReference>
<keyword evidence="3" id="KW-1003">Cell membrane</keyword>
<dbReference type="Gene3D" id="1.10.287.1260">
    <property type="match status" value="1"/>
</dbReference>
<dbReference type="PANTHER" id="PTHR30347">
    <property type="entry name" value="POTASSIUM CHANNEL RELATED"/>
    <property type="match status" value="1"/>
</dbReference>
<feature type="domain" description="Mechanosensitive ion channel transmembrane helices 2/3" evidence="14">
    <location>
        <begin position="896"/>
        <end position="937"/>
    </location>
</feature>
<feature type="transmembrane region" description="Helical" evidence="9">
    <location>
        <begin position="623"/>
        <end position="641"/>
    </location>
</feature>
<gene>
    <name evidence="15" type="primary">mscK</name>
    <name evidence="15" type="ORF">FF011L_18570</name>
</gene>
<dbReference type="Proteomes" id="UP000320672">
    <property type="component" value="Chromosome"/>
</dbReference>
<feature type="region of interest" description="Disordered" evidence="8">
    <location>
        <begin position="1115"/>
        <end position="1137"/>
    </location>
</feature>
<comment type="similarity">
    <text evidence="2">Belongs to the MscS (TC 1.A.23) family.</text>
</comment>
<dbReference type="InterPro" id="IPR011014">
    <property type="entry name" value="MscS_channel_TM-2"/>
</dbReference>
<feature type="transmembrane region" description="Helical" evidence="9">
    <location>
        <begin position="734"/>
        <end position="753"/>
    </location>
</feature>
<keyword evidence="10" id="KW-0732">Signal</keyword>
<feature type="domain" description="Mechanosensitive ion channel MscS" evidence="11">
    <location>
        <begin position="939"/>
        <end position="1004"/>
    </location>
</feature>